<dbReference type="OrthoDB" id="9786954at2"/>
<dbReference type="Gene3D" id="3.20.20.70">
    <property type="entry name" value="Aldolase class I"/>
    <property type="match status" value="1"/>
</dbReference>
<keyword evidence="9 10" id="KW-0413">Isomerase</keyword>
<dbReference type="Proteomes" id="UP000193834">
    <property type="component" value="Unassembled WGS sequence"/>
</dbReference>
<comment type="similarity">
    <text evidence="3 10">Belongs to the TrpF family.</text>
</comment>
<evidence type="ECO:0000256" key="9">
    <source>
        <dbReference type="ARBA" id="ARBA00023235"/>
    </source>
</evidence>
<name>A0A1X7J0X9_9BACL</name>
<accession>A0A1X7J0X9</accession>
<evidence type="ECO:0000256" key="8">
    <source>
        <dbReference type="ARBA" id="ARBA00023141"/>
    </source>
</evidence>
<dbReference type="PANTHER" id="PTHR42894:SF1">
    <property type="entry name" value="N-(5'-PHOSPHORIBOSYL)ANTHRANILATE ISOMERASE"/>
    <property type="match status" value="1"/>
</dbReference>
<feature type="domain" description="N-(5'phosphoribosyl) anthranilate isomerase (PRAI)" evidence="11">
    <location>
        <begin position="4"/>
        <end position="199"/>
    </location>
</feature>
<dbReference type="AlphaFoldDB" id="A0A1X7J0X9"/>
<organism evidence="12 13">
    <name type="scientific">Paenibacillus aquistagni</name>
    <dbReference type="NCBI Taxonomy" id="1852522"/>
    <lineage>
        <taxon>Bacteria</taxon>
        <taxon>Bacillati</taxon>
        <taxon>Bacillota</taxon>
        <taxon>Bacilli</taxon>
        <taxon>Bacillales</taxon>
        <taxon>Paenibacillaceae</taxon>
        <taxon>Paenibacillus</taxon>
    </lineage>
</organism>
<protein>
    <recommendedName>
        <fullName evidence="5 10">N-(5'-phosphoribosyl)anthranilate isomerase</fullName>
        <shortName evidence="10">PRAI</shortName>
        <ecNumber evidence="4 10">5.3.1.24</ecNumber>
    </recommendedName>
</protein>
<dbReference type="NCBIfam" id="NF002298">
    <property type="entry name" value="PRK01222.1-4"/>
    <property type="match status" value="1"/>
</dbReference>
<evidence type="ECO:0000256" key="7">
    <source>
        <dbReference type="ARBA" id="ARBA00022822"/>
    </source>
</evidence>
<dbReference type="UniPathway" id="UPA00035">
    <property type="reaction ID" value="UER00042"/>
</dbReference>
<dbReference type="STRING" id="1852522.SAMN06295960_1085"/>
<evidence type="ECO:0000256" key="3">
    <source>
        <dbReference type="ARBA" id="ARBA00007571"/>
    </source>
</evidence>
<dbReference type="InterPro" id="IPR001240">
    <property type="entry name" value="PRAI_dom"/>
</dbReference>
<evidence type="ECO:0000256" key="1">
    <source>
        <dbReference type="ARBA" id="ARBA00001164"/>
    </source>
</evidence>
<dbReference type="GO" id="GO:0000162">
    <property type="term" value="P:L-tryptophan biosynthetic process"/>
    <property type="evidence" value="ECO:0007669"/>
    <property type="project" value="UniProtKB-UniRule"/>
</dbReference>
<keyword evidence="6 10" id="KW-0028">Amino-acid biosynthesis</keyword>
<dbReference type="CDD" id="cd00405">
    <property type="entry name" value="PRAI"/>
    <property type="match status" value="1"/>
</dbReference>
<keyword evidence="7 10" id="KW-0822">Tryptophan biosynthesis</keyword>
<keyword evidence="13" id="KW-1185">Reference proteome</keyword>
<evidence type="ECO:0000313" key="12">
    <source>
        <dbReference type="EMBL" id="SMG21120.1"/>
    </source>
</evidence>
<dbReference type="GO" id="GO:0004640">
    <property type="term" value="F:phosphoribosylanthranilate isomerase activity"/>
    <property type="evidence" value="ECO:0007669"/>
    <property type="project" value="UniProtKB-UniRule"/>
</dbReference>
<comment type="pathway">
    <text evidence="2 10">Amino-acid biosynthesis; L-tryptophan biosynthesis; L-tryptophan from chorismate: step 3/5.</text>
</comment>
<evidence type="ECO:0000256" key="6">
    <source>
        <dbReference type="ARBA" id="ARBA00022605"/>
    </source>
</evidence>
<dbReference type="InterPro" id="IPR013785">
    <property type="entry name" value="Aldolase_TIM"/>
</dbReference>
<comment type="catalytic activity">
    <reaction evidence="1 10">
        <text>N-(5-phospho-beta-D-ribosyl)anthranilate = 1-(2-carboxyphenylamino)-1-deoxy-D-ribulose 5-phosphate</text>
        <dbReference type="Rhea" id="RHEA:21540"/>
        <dbReference type="ChEBI" id="CHEBI:18277"/>
        <dbReference type="ChEBI" id="CHEBI:58613"/>
        <dbReference type="EC" id="5.3.1.24"/>
    </reaction>
</comment>
<evidence type="ECO:0000256" key="4">
    <source>
        <dbReference type="ARBA" id="ARBA00012572"/>
    </source>
</evidence>
<evidence type="ECO:0000256" key="10">
    <source>
        <dbReference type="HAMAP-Rule" id="MF_00135"/>
    </source>
</evidence>
<dbReference type="InterPro" id="IPR044643">
    <property type="entry name" value="TrpF_fam"/>
</dbReference>
<dbReference type="EMBL" id="FXAZ01000001">
    <property type="protein sequence ID" value="SMG21120.1"/>
    <property type="molecule type" value="Genomic_DNA"/>
</dbReference>
<dbReference type="RefSeq" id="WP_085493268.1">
    <property type="nucleotide sequence ID" value="NZ_FXAZ01000001.1"/>
</dbReference>
<evidence type="ECO:0000256" key="2">
    <source>
        <dbReference type="ARBA" id="ARBA00004664"/>
    </source>
</evidence>
<dbReference type="HAMAP" id="MF_00135">
    <property type="entry name" value="PRAI"/>
    <property type="match status" value="1"/>
</dbReference>
<dbReference type="InterPro" id="IPR011060">
    <property type="entry name" value="RibuloseP-bd_barrel"/>
</dbReference>
<sequence length="210" mass="22739">MVRVKICGIMDQASAWAAVEAGADAIGFVFTSSKREIAPDAAKAIIQSLPPYVTTVGVFVDEPLHRLNDLANYCRLDLIQLHGDESPVYCEHVDRPVVKTIKVKEASDLQLISAYKHVTRALLLDAYVAGEAGGTGHKLPWHLAVRAHEQGTIILAGGLDARNVEEAILATRPFAVDVSSGVETDGRKDQHKMLAFVQQARAASRHLAIL</sequence>
<dbReference type="PANTHER" id="PTHR42894">
    <property type="entry name" value="N-(5'-PHOSPHORIBOSYL)ANTHRANILATE ISOMERASE"/>
    <property type="match status" value="1"/>
</dbReference>
<dbReference type="FunFam" id="3.20.20.70:FF:000075">
    <property type="entry name" value="Tryptophan biosynthesis protein TRP1"/>
    <property type="match status" value="1"/>
</dbReference>
<dbReference type="Pfam" id="PF00697">
    <property type="entry name" value="PRAI"/>
    <property type="match status" value="1"/>
</dbReference>
<gene>
    <name evidence="10" type="primary">trpF</name>
    <name evidence="12" type="ORF">SAMN06295960_1085</name>
</gene>
<dbReference type="EC" id="5.3.1.24" evidence="4 10"/>
<evidence type="ECO:0000256" key="5">
    <source>
        <dbReference type="ARBA" id="ARBA00022272"/>
    </source>
</evidence>
<proteinExistence type="inferred from homology"/>
<dbReference type="SUPFAM" id="SSF51366">
    <property type="entry name" value="Ribulose-phoshate binding barrel"/>
    <property type="match status" value="1"/>
</dbReference>
<keyword evidence="8 10" id="KW-0057">Aromatic amino acid biosynthesis</keyword>
<evidence type="ECO:0000313" key="13">
    <source>
        <dbReference type="Proteomes" id="UP000193834"/>
    </source>
</evidence>
<reference evidence="12 13" key="1">
    <citation type="submission" date="2017-04" db="EMBL/GenBank/DDBJ databases">
        <authorList>
            <person name="Afonso C.L."/>
            <person name="Miller P.J."/>
            <person name="Scott M.A."/>
            <person name="Spackman E."/>
            <person name="Goraichik I."/>
            <person name="Dimitrov K.M."/>
            <person name="Suarez D.L."/>
            <person name="Swayne D.E."/>
        </authorList>
    </citation>
    <scope>NUCLEOTIDE SEQUENCE [LARGE SCALE GENOMIC DNA]</scope>
    <source>
        <strain evidence="12 13">11</strain>
    </source>
</reference>
<evidence type="ECO:0000259" key="11">
    <source>
        <dbReference type="Pfam" id="PF00697"/>
    </source>
</evidence>